<keyword evidence="1" id="KW-0732">Signal</keyword>
<dbReference type="RefSeq" id="XP_004350336.1">
    <property type="nucleotide sequence ID" value="XM_004350286.1"/>
</dbReference>
<evidence type="ECO:0000313" key="2">
    <source>
        <dbReference type="EMBL" id="EGG13632.1"/>
    </source>
</evidence>
<sequence length="103" mass="12011">MNRPKAFPISLVALSQTLSVFHWLGSNCCGANGIEIGSGINLWIYDPCHPAFGMSSFPFHLKRLRTNRLKGWKKGIHHRRHEPIMRIVRYMSCDCDRYLRYFS</sequence>
<dbReference type="AlphaFoldDB" id="F4QCQ0"/>
<dbReference type="Proteomes" id="UP000007797">
    <property type="component" value="Unassembled WGS sequence"/>
</dbReference>
<dbReference type="KEGG" id="dfa:DFA_11393"/>
<feature type="chain" id="PRO_5003313932" description="Secreted protein" evidence="1">
    <location>
        <begin position="34"/>
        <end position="103"/>
    </location>
</feature>
<gene>
    <name evidence="2" type="ORF">DFA_11393</name>
</gene>
<proteinExistence type="predicted"/>
<evidence type="ECO:0000313" key="3">
    <source>
        <dbReference type="Proteomes" id="UP000007797"/>
    </source>
</evidence>
<dbReference type="GeneID" id="14866458"/>
<keyword evidence="3" id="KW-1185">Reference proteome</keyword>
<organism evidence="2 3">
    <name type="scientific">Cavenderia fasciculata</name>
    <name type="common">Slime mold</name>
    <name type="synonym">Dictyostelium fasciculatum</name>
    <dbReference type="NCBI Taxonomy" id="261658"/>
    <lineage>
        <taxon>Eukaryota</taxon>
        <taxon>Amoebozoa</taxon>
        <taxon>Evosea</taxon>
        <taxon>Eumycetozoa</taxon>
        <taxon>Dictyostelia</taxon>
        <taxon>Acytosteliales</taxon>
        <taxon>Cavenderiaceae</taxon>
        <taxon>Cavenderia</taxon>
    </lineage>
</organism>
<feature type="signal peptide" evidence="1">
    <location>
        <begin position="1"/>
        <end position="33"/>
    </location>
</feature>
<accession>F4QCQ0</accession>
<protein>
    <recommendedName>
        <fullName evidence="4">Secreted protein</fullName>
    </recommendedName>
</protein>
<dbReference type="EMBL" id="GL883029">
    <property type="protein sequence ID" value="EGG13632.1"/>
    <property type="molecule type" value="Genomic_DNA"/>
</dbReference>
<evidence type="ECO:0000256" key="1">
    <source>
        <dbReference type="SAM" id="SignalP"/>
    </source>
</evidence>
<name>F4QCQ0_CACFS</name>
<reference evidence="3" key="1">
    <citation type="journal article" date="2011" name="Genome Res.">
        <title>Phylogeny-wide analysis of social amoeba genomes highlights ancient origins for complex intercellular communication.</title>
        <authorList>
            <person name="Heidel A.J."/>
            <person name="Lawal H.M."/>
            <person name="Felder M."/>
            <person name="Schilde C."/>
            <person name="Helps N.R."/>
            <person name="Tunggal B."/>
            <person name="Rivero F."/>
            <person name="John U."/>
            <person name="Schleicher M."/>
            <person name="Eichinger L."/>
            <person name="Platzer M."/>
            <person name="Noegel A.A."/>
            <person name="Schaap P."/>
            <person name="Gloeckner G."/>
        </authorList>
    </citation>
    <scope>NUCLEOTIDE SEQUENCE [LARGE SCALE GENOMIC DNA]</scope>
    <source>
        <strain evidence="3">SH3</strain>
    </source>
</reference>
<evidence type="ECO:0008006" key="4">
    <source>
        <dbReference type="Google" id="ProtNLM"/>
    </source>
</evidence>